<comment type="subcellular location">
    <subcellularLocation>
        <location evidence="1">Nucleus</location>
    </subcellularLocation>
</comment>
<name>A0A9P4VRS7_9PEZI</name>
<feature type="compositionally biased region" description="Polar residues" evidence="6">
    <location>
        <begin position="1"/>
        <end position="16"/>
    </location>
</feature>
<dbReference type="Proteomes" id="UP000799429">
    <property type="component" value="Unassembled WGS sequence"/>
</dbReference>
<reference evidence="7" key="1">
    <citation type="journal article" date="2020" name="Stud. Mycol.">
        <title>101 Dothideomycetes genomes: a test case for predicting lifestyles and emergence of pathogens.</title>
        <authorList>
            <person name="Haridas S."/>
            <person name="Albert R."/>
            <person name="Binder M."/>
            <person name="Bloem J."/>
            <person name="Labutti K."/>
            <person name="Salamov A."/>
            <person name="Andreopoulos B."/>
            <person name="Baker S."/>
            <person name="Barry K."/>
            <person name="Bills G."/>
            <person name="Bluhm B."/>
            <person name="Cannon C."/>
            <person name="Castanera R."/>
            <person name="Culley D."/>
            <person name="Daum C."/>
            <person name="Ezra D."/>
            <person name="Gonzalez J."/>
            <person name="Henrissat B."/>
            <person name="Kuo A."/>
            <person name="Liang C."/>
            <person name="Lipzen A."/>
            <person name="Lutzoni F."/>
            <person name="Magnuson J."/>
            <person name="Mondo S."/>
            <person name="Nolan M."/>
            <person name="Ohm R."/>
            <person name="Pangilinan J."/>
            <person name="Park H.-J."/>
            <person name="Ramirez L."/>
            <person name="Alfaro M."/>
            <person name="Sun H."/>
            <person name="Tritt A."/>
            <person name="Yoshinaga Y."/>
            <person name="Zwiers L.-H."/>
            <person name="Turgeon B."/>
            <person name="Goodwin S."/>
            <person name="Spatafora J."/>
            <person name="Crous P."/>
            <person name="Grigoriev I."/>
        </authorList>
    </citation>
    <scope>NUCLEOTIDE SEQUENCE</scope>
    <source>
        <strain evidence="7">CBS 101060</strain>
    </source>
</reference>
<protein>
    <submittedName>
        <fullName evidence="7">Uncharacterized protein</fullName>
    </submittedName>
</protein>
<dbReference type="EMBL" id="MU006089">
    <property type="protein sequence ID" value="KAF2843266.1"/>
    <property type="molecule type" value="Genomic_DNA"/>
</dbReference>
<dbReference type="OrthoDB" id="5326237at2759"/>
<accession>A0A9P4VRS7</accession>
<sequence>MPSAISHTVDTSQDPQVQPRDWDEDRCRTALAHLERLENQIQDLRFAIASLIQPLISSPATPEQLFHDFSQAGIQRTKDISDFKATWADQQTQDIFRAAKESEQRSKNLSGGLNIPKYGWLQSEDELENKGDIEAEQSSCRRDEDISSLIDAFKVGYPKFTVTTTDGSKQNSVIEVRFRVPTMLMNFIITRKELQGNKGTYGVECVGSSETHRAINRFLSTRPHFNNLEDVLNMISSYADLWKAKCSRCGKLLDNKAMTPVGRKRQLVDTSNGKTELQWHAFHEVCV</sequence>
<gene>
    <name evidence="7" type="ORF">M501DRAFT_924199</name>
</gene>
<evidence type="ECO:0000313" key="8">
    <source>
        <dbReference type="Proteomes" id="UP000799429"/>
    </source>
</evidence>
<keyword evidence="4" id="KW-0804">Transcription</keyword>
<dbReference type="InterPro" id="IPR021627">
    <property type="entry name" value="Mediator_Med27"/>
</dbReference>
<keyword evidence="3" id="KW-0805">Transcription regulation</keyword>
<comment type="caution">
    <text evidence="7">The sequence shown here is derived from an EMBL/GenBank/DDBJ whole genome shotgun (WGS) entry which is preliminary data.</text>
</comment>
<dbReference type="GO" id="GO:0016592">
    <property type="term" value="C:mediator complex"/>
    <property type="evidence" value="ECO:0007669"/>
    <property type="project" value="InterPro"/>
</dbReference>
<evidence type="ECO:0000256" key="5">
    <source>
        <dbReference type="ARBA" id="ARBA00023242"/>
    </source>
</evidence>
<dbReference type="Pfam" id="PF11571">
    <property type="entry name" value="Med27"/>
    <property type="match status" value="1"/>
</dbReference>
<feature type="region of interest" description="Disordered" evidence="6">
    <location>
        <begin position="1"/>
        <end position="23"/>
    </location>
</feature>
<evidence type="ECO:0000256" key="6">
    <source>
        <dbReference type="SAM" id="MobiDB-lite"/>
    </source>
</evidence>
<evidence type="ECO:0000256" key="1">
    <source>
        <dbReference type="ARBA" id="ARBA00004123"/>
    </source>
</evidence>
<evidence type="ECO:0000256" key="3">
    <source>
        <dbReference type="ARBA" id="ARBA00023015"/>
    </source>
</evidence>
<evidence type="ECO:0000313" key="7">
    <source>
        <dbReference type="EMBL" id="KAF2843266.1"/>
    </source>
</evidence>
<proteinExistence type="inferred from homology"/>
<organism evidence="7 8">
    <name type="scientific">Patellaria atrata CBS 101060</name>
    <dbReference type="NCBI Taxonomy" id="1346257"/>
    <lineage>
        <taxon>Eukaryota</taxon>
        <taxon>Fungi</taxon>
        <taxon>Dikarya</taxon>
        <taxon>Ascomycota</taxon>
        <taxon>Pezizomycotina</taxon>
        <taxon>Dothideomycetes</taxon>
        <taxon>Dothideomycetes incertae sedis</taxon>
        <taxon>Patellariales</taxon>
        <taxon>Patellariaceae</taxon>
        <taxon>Patellaria</taxon>
    </lineage>
</organism>
<evidence type="ECO:0000256" key="4">
    <source>
        <dbReference type="ARBA" id="ARBA00023163"/>
    </source>
</evidence>
<dbReference type="AlphaFoldDB" id="A0A9P4VRS7"/>
<keyword evidence="5" id="KW-0539">Nucleus</keyword>
<keyword evidence="8" id="KW-1185">Reference proteome</keyword>
<evidence type="ECO:0000256" key="2">
    <source>
        <dbReference type="ARBA" id="ARBA00008048"/>
    </source>
</evidence>
<comment type="similarity">
    <text evidence="2">Belongs to the Mediator complex subunit 27 family.</text>
</comment>